<dbReference type="RefSeq" id="YP_009837591.1">
    <property type="nucleotide sequence ID" value="NC_048701.1"/>
</dbReference>
<name>A0A2P1JU00_9CAUD</name>
<feature type="domain" description="YokE-like PH" evidence="3">
    <location>
        <begin position="190"/>
        <end position="285"/>
    </location>
</feature>
<accession>A0A2P1JU00</accession>
<evidence type="ECO:0000313" key="5">
    <source>
        <dbReference type="Proteomes" id="UP000240948"/>
    </source>
</evidence>
<protein>
    <submittedName>
        <fullName evidence="4">Putative tail tape measure protein</fullName>
    </submittedName>
</protein>
<dbReference type="Pfam" id="PF09851">
    <property type="entry name" value="SHOCT"/>
    <property type="match status" value="1"/>
</dbReference>
<dbReference type="InterPro" id="IPR039519">
    <property type="entry name" value="YokE-like_PH"/>
</dbReference>
<evidence type="ECO:0000313" key="4">
    <source>
        <dbReference type="EMBL" id="AVO22621.1"/>
    </source>
</evidence>
<dbReference type="Pfam" id="PF14470">
    <property type="entry name" value="bPH_3"/>
    <property type="match status" value="1"/>
</dbReference>
<keyword evidence="5" id="KW-1185">Reference proteome</keyword>
<sequence length="340" mass="40820">MGFLKKLEEWEKKLNEKIEKDKFENKNRPKLKDDLKDEFRKLKDETKSDFKKIKEEAKRDFEKINKETKENFKKIKEEIKKDSNRELNDKPNKKSFFKKLLAIEDMSPEEREKIENERREKQAIREKELRELEEKRRKIKEAKLAEQEAKEIYEREKILKFFGSNTSKDQSNYSVYKTTLAYIEENILLDDETILVTIPSEYDKTKNREIKGVLVATDQRLIFATSGIGFGEFVEIFEYQKINGHTVSSDGFFRRELMIDYGRSRKIFDDISDDGNFDKLLDIIRNKSNEFKKIKQTKRTPKTDKSEDKYDKLERLGKLYEQGYLTDEEFQKEKEKILNS</sequence>
<feature type="domain" description="SHOCT" evidence="2">
    <location>
        <begin position="311"/>
        <end position="338"/>
    </location>
</feature>
<proteinExistence type="predicted"/>
<evidence type="ECO:0000256" key="1">
    <source>
        <dbReference type="SAM" id="Coils"/>
    </source>
</evidence>
<keyword evidence="1" id="KW-0175">Coiled coil</keyword>
<dbReference type="InterPro" id="IPR018649">
    <property type="entry name" value="SHOCT"/>
</dbReference>
<evidence type="ECO:0000259" key="2">
    <source>
        <dbReference type="Pfam" id="PF09851"/>
    </source>
</evidence>
<evidence type="ECO:0000259" key="3">
    <source>
        <dbReference type="Pfam" id="PF14470"/>
    </source>
</evidence>
<organism evidence="4 5">
    <name type="scientific">Anoxybacillus phage A403</name>
    <dbReference type="NCBI Taxonomy" id="2099336"/>
    <lineage>
        <taxon>Viruses</taxon>
        <taxon>Duplodnaviria</taxon>
        <taxon>Heunggongvirae</taxon>
        <taxon>Uroviricota</taxon>
        <taxon>Caudoviricetes</taxon>
        <taxon>Tandoganvirus</taxon>
        <taxon>Tandoganvirus A403</taxon>
    </lineage>
</organism>
<dbReference type="KEGG" id="vg:55607782"/>
<feature type="coiled-coil region" evidence="1">
    <location>
        <begin position="36"/>
        <end position="155"/>
    </location>
</feature>
<dbReference type="GeneID" id="55607782"/>
<dbReference type="Proteomes" id="UP000240948">
    <property type="component" value="Segment"/>
</dbReference>
<dbReference type="EMBL" id="MG969427">
    <property type="protein sequence ID" value="AVO22621.1"/>
    <property type="molecule type" value="Genomic_DNA"/>
</dbReference>
<reference evidence="4 5" key="1">
    <citation type="submission" date="2018-02" db="EMBL/GenBank/DDBJ databases">
        <title>Identification and Molecular Characterization of a Novel Bacteriophage isolated from Anoxybacillus caldiproteolyticus.</title>
        <authorList>
            <person name="Sahin E."/>
            <person name="Karaca B."/>
            <person name="Gursoy G.E."/>
            <person name="Coleri Cihan A."/>
        </authorList>
    </citation>
    <scope>NUCLEOTIDE SEQUENCE [LARGE SCALE GENOMIC DNA]</scope>
</reference>